<evidence type="ECO:0000256" key="8">
    <source>
        <dbReference type="ARBA" id="ARBA00022982"/>
    </source>
</evidence>
<feature type="transmembrane region" description="Helical" evidence="13">
    <location>
        <begin position="43"/>
        <end position="63"/>
    </location>
</feature>
<evidence type="ECO:0000256" key="2">
    <source>
        <dbReference type="ARBA" id="ARBA00004651"/>
    </source>
</evidence>
<gene>
    <name evidence="15" type="ORF">DBZ36_05985</name>
</gene>
<evidence type="ECO:0000256" key="13">
    <source>
        <dbReference type="SAM" id="Phobius"/>
    </source>
</evidence>
<dbReference type="InterPro" id="IPR052168">
    <property type="entry name" value="Cytochrome_b561_oxidase"/>
</dbReference>
<dbReference type="GO" id="GO:0005886">
    <property type="term" value="C:plasma membrane"/>
    <property type="evidence" value="ECO:0007669"/>
    <property type="project" value="UniProtKB-SubCell"/>
</dbReference>
<dbReference type="GO" id="GO:0009055">
    <property type="term" value="F:electron transfer activity"/>
    <property type="evidence" value="ECO:0007669"/>
    <property type="project" value="InterPro"/>
</dbReference>
<keyword evidence="5" id="KW-0349">Heme</keyword>
<keyword evidence="10" id="KW-0408">Iron</keyword>
<dbReference type="PANTHER" id="PTHR30529">
    <property type="entry name" value="CYTOCHROME B561"/>
    <property type="match status" value="1"/>
</dbReference>
<evidence type="ECO:0000256" key="6">
    <source>
        <dbReference type="ARBA" id="ARBA00022692"/>
    </source>
</evidence>
<evidence type="ECO:0000256" key="12">
    <source>
        <dbReference type="ARBA" id="ARBA00037975"/>
    </source>
</evidence>
<dbReference type="SUPFAM" id="SSF81342">
    <property type="entry name" value="Transmembrane di-heme cytochromes"/>
    <property type="match status" value="1"/>
</dbReference>
<keyword evidence="9 13" id="KW-1133">Transmembrane helix</keyword>
<feature type="domain" description="Cytochrome b561 bacterial/Ni-hydrogenase" evidence="14">
    <location>
        <begin position="6"/>
        <end position="173"/>
    </location>
</feature>
<dbReference type="GO" id="GO:0046872">
    <property type="term" value="F:metal ion binding"/>
    <property type="evidence" value="ECO:0007669"/>
    <property type="project" value="UniProtKB-KW"/>
</dbReference>
<dbReference type="InterPro" id="IPR016174">
    <property type="entry name" value="Di-haem_cyt_TM"/>
</dbReference>
<dbReference type="Gene3D" id="1.20.950.20">
    <property type="entry name" value="Transmembrane di-heme cytochromes, Chain C"/>
    <property type="match status" value="1"/>
</dbReference>
<dbReference type="GO" id="GO:0020037">
    <property type="term" value="F:heme binding"/>
    <property type="evidence" value="ECO:0007669"/>
    <property type="project" value="TreeGrafter"/>
</dbReference>
<evidence type="ECO:0000256" key="10">
    <source>
        <dbReference type="ARBA" id="ARBA00023004"/>
    </source>
</evidence>
<keyword evidence="4" id="KW-1003">Cell membrane</keyword>
<evidence type="ECO:0000313" key="16">
    <source>
        <dbReference type="Proteomes" id="UP000286482"/>
    </source>
</evidence>
<feature type="transmembrane region" description="Helical" evidence="13">
    <location>
        <begin position="136"/>
        <end position="157"/>
    </location>
</feature>
<dbReference type="AlphaFoldDB" id="A0A420EH55"/>
<dbReference type="EMBL" id="RAQO01000004">
    <property type="protein sequence ID" value="RKF20000.1"/>
    <property type="molecule type" value="Genomic_DNA"/>
</dbReference>
<evidence type="ECO:0000256" key="1">
    <source>
        <dbReference type="ARBA" id="ARBA00001970"/>
    </source>
</evidence>
<protein>
    <submittedName>
        <fullName evidence="15">Cytochrome b</fullName>
    </submittedName>
</protein>
<evidence type="ECO:0000256" key="4">
    <source>
        <dbReference type="ARBA" id="ARBA00022475"/>
    </source>
</evidence>
<accession>A0A420EH55</accession>
<dbReference type="RefSeq" id="WP_120354004.1">
    <property type="nucleotide sequence ID" value="NZ_RAQO01000004.1"/>
</dbReference>
<keyword evidence="3" id="KW-0813">Transport</keyword>
<reference evidence="15 16" key="1">
    <citation type="submission" date="2018-09" db="EMBL/GenBank/DDBJ databases">
        <authorList>
            <person name="Wang Z."/>
        </authorList>
    </citation>
    <scope>NUCLEOTIDE SEQUENCE [LARGE SCALE GENOMIC DNA]</scope>
    <source>
        <strain evidence="15 16">ALS 81</strain>
    </source>
</reference>
<evidence type="ECO:0000256" key="3">
    <source>
        <dbReference type="ARBA" id="ARBA00022448"/>
    </source>
</evidence>
<dbReference type="OrthoDB" id="9793784at2"/>
<evidence type="ECO:0000313" key="15">
    <source>
        <dbReference type="EMBL" id="RKF20000.1"/>
    </source>
</evidence>
<evidence type="ECO:0000256" key="9">
    <source>
        <dbReference type="ARBA" id="ARBA00022989"/>
    </source>
</evidence>
<evidence type="ECO:0000256" key="7">
    <source>
        <dbReference type="ARBA" id="ARBA00022723"/>
    </source>
</evidence>
<evidence type="ECO:0000256" key="5">
    <source>
        <dbReference type="ARBA" id="ARBA00022617"/>
    </source>
</evidence>
<comment type="similarity">
    <text evidence="12">Belongs to the cytochrome b561 family.</text>
</comment>
<evidence type="ECO:0000256" key="11">
    <source>
        <dbReference type="ARBA" id="ARBA00023136"/>
    </source>
</evidence>
<proteinExistence type="inferred from homology"/>
<dbReference type="GO" id="GO:0022904">
    <property type="term" value="P:respiratory electron transport chain"/>
    <property type="evidence" value="ECO:0007669"/>
    <property type="project" value="InterPro"/>
</dbReference>
<keyword evidence="8" id="KW-0249">Electron transport</keyword>
<comment type="cofactor">
    <cofactor evidence="1">
        <name>heme b</name>
        <dbReference type="ChEBI" id="CHEBI:60344"/>
    </cofactor>
</comment>
<dbReference type="Pfam" id="PF01292">
    <property type="entry name" value="Ni_hydr_CYTB"/>
    <property type="match status" value="1"/>
</dbReference>
<keyword evidence="6 13" id="KW-0812">Transmembrane</keyword>
<organism evidence="15 16">
    <name type="scientific">Alginatibacterium sediminis</name>
    <dbReference type="NCBI Taxonomy" id="2164068"/>
    <lineage>
        <taxon>Bacteria</taxon>
        <taxon>Pseudomonadati</taxon>
        <taxon>Pseudomonadota</taxon>
        <taxon>Gammaproteobacteria</taxon>
        <taxon>Alteromonadales</taxon>
        <taxon>Alteromonadaceae</taxon>
        <taxon>Alginatibacterium</taxon>
    </lineage>
</organism>
<dbReference type="Proteomes" id="UP000286482">
    <property type="component" value="Unassembled WGS sequence"/>
</dbReference>
<keyword evidence="16" id="KW-1185">Reference proteome</keyword>
<feature type="transmembrane region" description="Helical" evidence="13">
    <location>
        <begin position="84"/>
        <end position="108"/>
    </location>
</feature>
<name>A0A420EH55_9ALTE</name>
<keyword evidence="11 13" id="KW-0472">Membrane</keyword>
<feature type="transmembrane region" description="Helical" evidence="13">
    <location>
        <begin position="12"/>
        <end position="31"/>
    </location>
</feature>
<sequence length="176" mass="18959">MSTKLSKPTIALHWLTALTFLAVLGMGLYISDLPRTPEKFELLAIHKSLGLLVLVVAAVRVVWRLKEGKLSALSALPRWQEISASAVHGLLLVATLLMPVSGLIMNIAGGRATEFFGLVLLSGGEKSETLASIGSWIHHSSINVIIAVLVLHVLAALKHQFVDKDGMISRMLGRVP</sequence>
<comment type="caution">
    <text evidence="15">The sequence shown here is derived from an EMBL/GenBank/DDBJ whole genome shotgun (WGS) entry which is preliminary data.</text>
</comment>
<comment type="subcellular location">
    <subcellularLocation>
        <location evidence="2">Cell membrane</location>
        <topology evidence="2">Multi-pass membrane protein</topology>
    </subcellularLocation>
</comment>
<dbReference type="InterPro" id="IPR011577">
    <property type="entry name" value="Cyt_b561_bac/Ni-Hgenase"/>
</dbReference>
<evidence type="ECO:0000259" key="14">
    <source>
        <dbReference type="Pfam" id="PF01292"/>
    </source>
</evidence>
<dbReference type="PANTHER" id="PTHR30529:SF7">
    <property type="entry name" value="CYTOCHROME B561 BACTERIAL_NI-HYDROGENASE DOMAIN-CONTAINING PROTEIN"/>
    <property type="match status" value="1"/>
</dbReference>
<keyword evidence="7" id="KW-0479">Metal-binding</keyword>